<keyword evidence="2" id="KW-1185">Reference proteome</keyword>
<dbReference type="Pfam" id="PF17438">
    <property type="entry name" value="DUF5417"/>
    <property type="match status" value="1"/>
</dbReference>
<gene>
    <name evidence="1" type="ORF">E_172</name>
</gene>
<name>A0A1W5P0M9_9CAUD</name>
<dbReference type="EMBL" id="KX443552">
    <property type="protein sequence ID" value="AON97180.1"/>
    <property type="molecule type" value="Genomic_DNA"/>
</dbReference>
<reference evidence="1 2" key="1">
    <citation type="journal article" date="2017" name="Int. J. Food Microbiol.">
        <title>Investigating the biocontrol and anti-biofilm potential of a three phage cocktail against Cronobacter sakazakii in different brands of infant formula.</title>
        <authorList>
            <person name="Endersen L."/>
            <person name="Buttimer C."/>
            <person name="Nevin E."/>
            <person name="Coffey A."/>
            <person name="Neve H."/>
            <person name="Oliveira H."/>
            <person name="Lavigne R."/>
            <person name="O'Mahony J."/>
        </authorList>
    </citation>
    <scope>NUCLEOTIDE SEQUENCE [LARGE SCALE GENOMIC DNA]</scope>
</reference>
<proteinExistence type="predicted"/>
<sequence length="108" mass="12463">MLYYTHRNETDKKEIIMKLVREAIKLGNEYNGKWYFIIYDDNAEKLEKVEDALRAMETGASVGGKVMTWENYCDGCPCYNDGFGSGFWVEIEDVPAFKAAWKIAKKMA</sequence>
<dbReference type="InterPro" id="IPR035392">
    <property type="entry name" value="DUF5417"/>
</dbReference>
<evidence type="ECO:0000313" key="2">
    <source>
        <dbReference type="Proteomes" id="UP000224997"/>
    </source>
</evidence>
<dbReference type="Proteomes" id="UP000224997">
    <property type="component" value="Segment"/>
</dbReference>
<organism evidence="1 2">
    <name type="scientific">Cronobacter phage vB_CsaM_leE</name>
    <dbReference type="NCBI Taxonomy" id="1873954"/>
    <lineage>
        <taxon>Viruses</taxon>
        <taxon>Duplodnaviria</taxon>
        <taxon>Heunggongvirae</taxon>
        <taxon>Uroviricota</taxon>
        <taxon>Caudoviricetes</taxon>
        <taxon>Pantevenvirales</taxon>
        <taxon>Straboviridae</taxon>
        <taxon>Pseudotevenvirus</taxon>
        <taxon>Pseudotevenvirus lee</taxon>
    </lineage>
</organism>
<evidence type="ECO:0000313" key="1">
    <source>
        <dbReference type="EMBL" id="AON97180.1"/>
    </source>
</evidence>
<protein>
    <submittedName>
        <fullName evidence="1">Uncharacterized protein</fullName>
    </submittedName>
</protein>
<accession>A0A1W5P0M9</accession>